<accession>A0A9J5W521</accession>
<reference evidence="1 2" key="1">
    <citation type="submission" date="2020-09" db="EMBL/GenBank/DDBJ databases">
        <title>De no assembly of potato wild relative species, Solanum commersonii.</title>
        <authorList>
            <person name="Cho K."/>
        </authorList>
    </citation>
    <scope>NUCLEOTIDE SEQUENCE [LARGE SCALE GENOMIC DNA]</scope>
    <source>
        <strain evidence="1">LZ3.2</strain>
        <tissue evidence="1">Leaf</tissue>
    </source>
</reference>
<comment type="caution">
    <text evidence="1">The sequence shown here is derived from an EMBL/GenBank/DDBJ whole genome shotgun (WGS) entry which is preliminary data.</text>
</comment>
<keyword evidence="2" id="KW-1185">Reference proteome</keyword>
<dbReference type="EMBL" id="JACXVP010000012">
    <property type="protein sequence ID" value="KAG5570661.1"/>
    <property type="molecule type" value="Genomic_DNA"/>
</dbReference>
<dbReference type="Proteomes" id="UP000824120">
    <property type="component" value="Chromosome 12"/>
</dbReference>
<sequence>MDLIILHVSSLYDRLRTLMNKVQVAFNPLTLRGLPESFIAALRDDRNHNWKKSLIGTIQTSLAYGPSSLQDENSLSSLFLNVKLHGYDYMPGTEVLNDGTIKISFSEPSSMLIENHSMSSRMTRSNSSYISPVDYIVQVPSRASTSQIRKNYRYDNRKVDIDNIKDFTLSNGEITKLVFPPQQSFQINKNDEIMNFNVFSKLSKMILL</sequence>
<proteinExistence type="predicted"/>
<organism evidence="1 2">
    <name type="scientific">Solanum commersonii</name>
    <name type="common">Commerson's wild potato</name>
    <name type="synonym">Commerson's nightshade</name>
    <dbReference type="NCBI Taxonomy" id="4109"/>
    <lineage>
        <taxon>Eukaryota</taxon>
        <taxon>Viridiplantae</taxon>
        <taxon>Streptophyta</taxon>
        <taxon>Embryophyta</taxon>
        <taxon>Tracheophyta</taxon>
        <taxon>Spermatophyta</taxon>
        <taxon>Magnoliopsida</taxon>
        <taxon>eudicotyledons</taxon>
        <taxon>Gunneridae</taxon>
        <taxon>Pentapetalae</taxon>
        <taxon>asterids</taxon>
        <taxon>lamiids</taxon>
        <taxon>Solanales</taxon>
        <taxon>Solanaceae</taxon>
        <taxon>Solanoideae</taxon>
        <taxon>Solaneae</taxon>
        <taxon>Solanum</taxon>
    </lineage>
</organism>
<evidence type="ECO:0000313" key="2">
    <source>
        <dbReference type="Proteomes" id="UP000824120"/>
    </source>
</evidence>
<gene>
    <name evidence="1" type="ORF">H5410_060427</name>
</gene>
<protein>
    <submittedName>
        <fullName evidence="1">Uncharacterized protein</fullName>
    </submittedName>
</protein>
<dbReference type="AlphaFoldDB" id="A0A9J5W521"/>
<evidence type="ECO:0000313" key="1">
    <source>
        <dbReference type="EMBL" id="KAG5570661.1"/>
    </source>
</evidence>
<name>A0A9J5W521_SOLCO</name>
<dbReference type="OrthoDB" id="1429427at2759"/>